<evidence type="ECO:0000313" key="1">
    <source>
        <dbReference type="EMBL" id="PZE15818.1"/>
    </source>
</evidence>
<evidence type="ECO:0008006" key="3">
    <source>
        <dbReference type="Google" id="ProtNLM"/>
    </source>
</evidence>
<name>A0A2W1NMG5_9FLAO</name>
<dbReference type="AlphaFoldDB" id="A0A2W1NMG5"/>
<reference evidence="1 2" key="1">
    <citation type="submission" date="2018-06" db="EMBL/GenBank/DDBJ databases">
        <title>The draft genome sequence of Crocinitomix sp. SM1701.</title>
        <authorList>
            <person name="Zhang X."/>
        </authorList>
    </citation>
    <scope>NUCLEOTIDE SEQUENCE [LARGE SCALE GENOMIC DNA]</scope>
    <source>
        <strain evidence="1 2">SM1701</strain>
    </source>
</reference>
<keyword evidence="2" id="KW-1185">Reference proteome</keyword>
<dbReference type="PROSITE" id="PS51257">
    <property type="entry name" value="PROKAR_LIPOPROTEIN"/>
    <property type="match status" value="1"/>
</dbReference>
<organism evidence="1 2">
    <name type="scientific">Putridiphycobacter roseus</name>
    <dbReference type="NCBI Taxonomy" id="2219161"/>
    <lineage>
        <taxon>Bacteria</taxon>
        <taxon>Pseudomonadati</taxon>
        <taxon>Bacteroidota</taxon>
        <taxon>Flavobacteriia</taxon>
        <taxon>Flavobacteriales</taxon>
        <taxon>Crocinitomicaceae</taxon>
        <taxon>Putridiphycobacter</taxon>
    </lineage>
</organism>
<gene>
    <name evidence="1" type="ORF">DNU06_16225</name>
</gene>
<proteinExistence type="predicted"/>
<evidence type="ECO:0000313" key="2">
    <source>
        <dbReference type="Proteomes" id="UP000249248"/>
    </source>
</evidence>
<dbReference type="Proteomes" id="UP000249248">
    <property type="component" value="Unassembled WGS sequence"/>
</dbReference>
<dbReference type="EMBL" id="QKSB01000016">
    <property type="protein sequence ID" value="PZE15818.1"/>
    <property type="molecule type" value="Genomic_DNA"/>
</dbReference>
<protein>
    <recommendedName>
        <fullName evidence="3">Lipoprotein</fullName>
    </recommendedName>
</protein>
<sequence length="261" mass="29670">MKINPNILVLTICTFMLLACKKDQAEIAEFNKNCSCASEVTAEFIMEELSNPSSTGKFTETDTIFRGKNVKFTPIEKNAEYTWYVGSEVISDSVVQRYFDESLAGGNWPITLVVEKSPNKICLPNDDGYDSITKYLYVSNLPIWNSPDAIVGPVEGDFRVKSEHLPDSFDINIDITYSPPYVYFNIINYDGFGSSCIQQAQPKQLNYRQMWGFEGVSTSQCDAMKGDVYVKMDGIVEMNFEFFHHPDYPGYAKRQYLGRKL</sequence>
<comment type="caution">
    <text evidence="1">The sequence shown here is derived from an EMBL/GenBank/DDBJ whole genome shotgun (WGS) entry which is preliminary data.</text>
</comment>
<accession>A0A2W1NMG5</accession>